<dbReference type="GO" id="GO:0016323">
    <property type="term" value="C:basolateral plasma membrane"/>
    <property type="evidence" value="ECO:0007669"/>
    <property type="project" value="UniProtKB-ARBA"/>
</dbReference>
<dbReference type="PROSITE" id="PS00211">
    <property type="entry name" value="ABC_TRANSPORTER_1"/>
    <property type="match status" value="2"/>
</dbReference>
<evidence type="ECO:0000256" key="3">
    <source>
        <dbReference type="ARBA" id="ARBA00022448"/>
    </source>
</evidence>
<keyword evidence="7" id="KW-0067">ATP-binding</keyword>
<organism evidence="18 19">
    <name type="scientific">Neogobius melanostomus</name>
    <name type="common">round goby</name>
    <dbReference type="NCBI Taxonomy" id="47308"/>
    <lineage>
        <taxon>Eukaryota</taxon>
        <taxon>Metazoa</taxon>
        <taxon>Chordata</taxon>
        <taxon>Craniata</taxon>
        <taxon>Vertebrata</taxon>
        <taxon>Euteleostomi</taxon>
        <taxon>Actinopterygii</taxon>
        <taxon>Neopterygii</taxon>
        <taxon>Teleostei</taxon>
        <taxon>Neoteleostei</taxon>
        <taxon>Acanthomorphata</taxon>
        <taxon>Gobiaria</taxon>
        <taxon>Gobiiformes</taxon>
        <taxon>Gobioidei</taxon>
        <taxon>Gobiidae</taxon>
        <taxon>Benthophilinae</taxon>
        <taxon>Neogobiini</taxon>
        <taxon>Neogobius</taxon>
    </lineage>
</organism>
<feature type="transmembrane region" description="Helical" evidence="15">
    <location>
        <begin position="889"/>
        <end position="908"/>
    </location>
</feature>
<dbReference type="GO" id="GO:0015431">
    <property type="term" value="F:ABC-type glutathione S-conjugate transporter activity"/>
    <property type="evidence" value="ECO:0007669"/>
    <property type="project" value="UniProtKB-EC"/>
</dbReference>
<feature type="transmembrane region" description="Helical" evidence="15">
    <location>
        <begin position="465"/>
        <end position="486"/>
    </location>
</feature>
<dbReference type="InterPro" id="IPR011527">
    <property type="entry name" value="ABC1_TM_dom"/>
</dbReference>
<dbReference type="Proteomes" id="UP000694523">
    <property type="component" value="Unplaced"/>
</dbReference>
<name>A0A8C6U2W1_9GOBI</name>
<evidence type="ECO:0000256" key="10">
    <source>
        <dbReference type="ARBA" id="ARBA00023136"/>
    </source>
</evidence>
<protein>
    <submittedName>
        <fullName evidence="18">ATP-binding cassette, sub-family C (CFTR/MRP), member 10</fullName>
    </submittedName>
</protein>
<evidence type="ECO:0000256" key="14">
    <source>
        <dbReference type="ARBA" id="ARBA00048007"/>
    </source>
</evidence>
<sequence>MLDSGPSALLVALCNSDGDSPFPVWENGHIGPCFNALVLGALPHAALAVGSAWYLSLLWTFGLDASLRGHFCSPKISPSERQRTRASFLLVILSIPNLVFILLDYTLSEEFIDLNKPLKVTQLALASTRAFLLLLYLLAYLFPCTRDAGYTLYVNAADGSPLLPDQELDTGEVTMVAEDGSSFFSRVFYLWLKPLMLRGQRGELNRPGDVYHLPWALRTSVICRHFQKSWDLCLGHTILHKAFGLKYYLLGLMKVAVNVLSLCGPLLLSSLVNFMEEKDAPVNTGAWCAFGLFATGFLAAILRNVYVFQVSLSLSARAALISSIYSKALRVCGSGLSGFSLGEVVNLMSTDTDRVTNFFNSFHELWSLPFRFSVALYLIYLQVGVAFLGGLMVALLLVPFNKFLASRIISHNQAMLKHKDSRVKVMTEILFGIRVIKFYHWEPHFTERVSESRAKELFHLKGLKYLDALCVYTWAALPVVISILTFVTYTLLGHTLTAAKVFTTLALAKVSLDRIQKFFKLKNQDLQAHYALGLSGCYCGKVGCGKSSLLAALTGELNRLSGVVFVAGQDLGFGLASQESWIQHISACALTDDLNVLPNGDRTEVGENGVTLSGGQKARLALARAVYMDKEIYLLDDPLAAVDTDVAEHLMKRCIMDLLKEKTRILCTHRIEFVEEADVVVLMEDGRIVKTGIKQRKRRRGLCRPLCPQDSDSSGAEQKAVGGLSWSVYRMYWSLWELMLCGSVLPFPFISASKNVSDWWLSYWISQLRNNGSHSLNESSSGSVLSPHLLLFSQHQLVSPLTSVRSLNNLSSDVNFYLTVYGGIGAANTVFTAIRAFLFAYGGIRAATIIHNRLLDRVLKATVSFFDTTPLGRILNRFSSDLYSIDDSLPFILNILLSHIFNLMGVLVVMSYGLPWILVPLVPLALIYYWLQRFYRHTSRELKRLCSLTLSPVYSHFSETITGLATIRASRSSSRFKEENARRLEQNQSCLFLSNAASQWLYVRLQLIGIAVVTGLAVIAVVQHQVHSVDPGLVGLSLSYALNITLLLAELISSFTQTEMQMVSVERTEEYCTELPTEPQGHNTQLPPGWPEQGWVEFRSVVLCYREGLPNALDGVSFVVRPGEKVGIVGRTGSGKSSLFLSLFRMVELAQGQILLDGLDISAVGLYQLRSRLAIIPQDPFLFSGSVRQNLDPCERHQEQQLWDVLEQCHLSTAVNRIGGLDAEVGERGKSFSVGQRQLLCLARALLTQAKVLCIDEATASVDQKTDKLLQQTIRETFRDKTVLTIAHRINTIMDCDRVLVLSAGQVLEFDSPQALCEDDSSMFHRLVTRGAQ</sequence>
<feature type="transmembrane region" description="Helical" evidence="15">
    <location>
        <begin position="816"/>
        <end position="844"/>
    </location>
</feature>
<evidence type="ECO:0000256" key="8">
    <source>
        <dbReference type="ARBA" id="ARBA00022967"/>
    </source>
</evidence>
<dbReference type="CDD" id="cd03250">
    <property type="entry name" value="ABCC_MRP_domain1"/>
    <property type="match status" value="1"/>
</dbReference>
<dbReference type="GO" id="GO:0016887">
    <property type="term" value="F:ATP hydrolysis activity"/>
    <property type="evidence" value="ECO:0007669"/>
    <property type="project" value="InterPro"/>
</dbReference>
<keyword evidence="5" id="KW-0677">Repeat</keyword>
<dbReference type="Gene3D" id="3.40.50.300">
    <property type="entry name" value="P-loop containing nucleotide triphosphate hydrolases"/>
    <property type="match status" value="2"/>
</dbReference>
<evidence type="ECO:0000256" key="11">
    <source>
        <dbReference type="ARBA" id="ARBA00034018"/>
    </source>
</evidence>
<comment type="subcellular location">
    <subcellularLocation>
        <location evidence="1">Membrane</location>
        <topology evidence="1">Multi-pass membrane protein</topology>
    </subcellularLocation>
</comment>
<evidence type="ECO:0000256" key="7">
    <source>
        <dbReference type="ARBA" id="ARBA00022840"/>
    </source>
</evidence>
<dbReference type="Ensembl" id="ENSNMLT00000030038.1">
    <property type="protein sequence ID" value="ENSNMLP00000026876.1"/>
    <property type="gene ID" value="ENSNMLG00000017150.1"/>
</dbReference>
<evidence type="ECO:0000256" key="1">
    <source>
        <dbReference type="ARBA" id="ARBA00004141"/>
    </source>
</evidence>
<dbReference type="SMART" id="SM00382">
    <property type="entry name" value="AAA"/>
    <property type="match status" value="2"/>
</dbReference>
<dbReference type="Pfam" id="PF00005">
    <property type="entry name" value="ABC_tran"/>
    <property type="match status" value="2"/>
</dbReference>
<evidence type="ECO:0000256" key="13">
    <source>
        <dbReference type="ARBA" id="ARBA00047576"/>
    </source>
</evidence>
<feature type="transmembrane region" description="Helical" evidence="15">
    <location>
        <begin position="45"/>
        <end position="65"/>
    </location>
</feature>
<dbReference type="GO" id="GO:0008559">
    <property type="term" value="F:ABC-type xenobiotic transporter activity"/>
    <property type="evidence" value="ECO:0007669"/>
    <property type="project" value="UniProtKB-EC"/>
</dbReference>
<feature type="transmembrane region" description="Helical" evidence="15">
    <location>
        <begin position="247"/>
        <end position="272"/>
    </location>
</feature>
<feature type="domain" description="ABC transmembrane type-1" evidence="17">
    <location>
        <begin position="796"/>
        <end position="1060"/>
    </location>
</feature>
<evidence type="ECO:0000313" key="18">
    <source>
        <dbReference type="Ensembl" id="ENSNMLP00000026876.1"/>
    </source>
</evidence>
<feature type="transmembrane region" description="Helical" evidence="15">
    <location>
        <begin position="374"/>
        <end position="398"/>
    </location>
</feature>
<keyword evidence="8" id="KW-1278">Translocase</keyword>
<feature type="transmembrane region" description="Helical" evidence="15">
    <location>
        <begin position="733"/>
        <end position="752"/>
    </location>
</feature>
<evidence type="ECO:0000256" key="5">
    <source>
        <dbReference type="ARBA" id="ARBA00022737"/>
    </source>
</evidence>
<dbReference type="FunFam" id="3.40.50.300:FF:000163">
    <property type="entry name" value="Multidrug resistance-associated protein member 4"/>
    <property type="match status" value="1"/>
</dbReference>
<feature type="transmembrane region" description="Helical" evidence="15">
    <location>
        <begin position="1001"/>
        <end position="1021"/>
    </location>
</feature>
<evidence type="ECO:0000256" key="6">
    <source>
        <dbReference type="ARBA" id="ARBA00022741"/>
    </source>
</evidence>
<evidence type="ECO:0000256" key="15">
    <source>
        <dbReference type="SAM" id="Phobius"/>
    </source>
</evidence>
<accession>A0A8C6U2W1</accession>
<dbReference type="CDD" id="cd18605">
    <property type="entry name" value="ABC_6TM_MRP7_D2_like"/>
    <property type="match status" value="1"/>
</dbReference>
<evidence type="ECO:0000313" key="19">
    <source>
        <dbReference type="Proteomes" id="UP000694523"/>
    </source>
</evidence>
<dbReference type="PANTHER" id="PTHR24223">
    <property type="entry name" value="ATP-BINDING CASSETTE SUB-FAMILY C"/>
    <property type="match status" value="1"/>
</dbReference>
<dbReference type="PROSITE" id="PS50893">
    <property type="entry name" value="ABC_TRANSPORTER_2"/>
    <property type="match status" value="2"/>
</dbReference>
<feature type="transmembrane region" description="Helical" evidence="15">
    <location>
        <begin position="914"/>
        <end position="931"/>
    </location>
</feature>
<comment type="similarity">
    <text evidence="2">Belongs to the ABC transporter superfamily. ABCC family. Conjugate transporter (TC 3.A.1.208) subfamily.</text>
</comment>
<feature type="domain" description="ABC transmembrane type-1" evidence="17">
    <location>
        <begin position="249"/>
        <end position="508"/>
    </location>
</feature>
<evidence type="ECO:0000256" key="9">
    <source>
        <dbReference type="ARBA" id="ARBA00022989"/>
    </source>
</evidence>
<dbReference type="PROSITE" id="PS50929">
    <property type="entry name" value="ABC_TM1F"/>
    <property type="match status" value="2"/>
</dbReference>
<dbReference type="InterPro" id="IPR003439">
    <property type="entry name" value="ABC_transporter-like_ATP-bd"/>
</dbReference>
<dbReference type="CDD" id="cd03244">
    <property type="entry name" value="ABCC_MRP_domain2"/>
    <property type="match status" value="1"/>
</dbReference>
<dbReference type="GO" id="GO:0005524">
    <property type="term" value="F:ATP binding"/>
    <property type="evidence" value="ECO:0007669"/>
    <property type="project" value="UniProtKB-KW"/>
</dbReference>
<reference evidence="18" key="2">
    <citation type="submission" date="2025-09" db="UniProtKB">
        <authorList>
            <consortium name="Ensembl"/>
        </authorList>
    </citation>
    <scope>IDENTIFICATION</scope>
</reference>
<dbReference type="Pfam" id="PF00664">
    <property type="entry name" value="ABC_membrane"/>
    <property type="match status" value="2"/>
</dbReference>
<feature type="transmembrane region" description="Helical" evidence="15">
    <location>
        <begin position="1033"/>
        <end position="1052"/>
    </location>
</feature>
<dbReference type="SUPFAM" id="SSF90123">
    <property type="entry name" value="ABC transporter transmembrane region"/>
    <property type="match status" value="2"/>
</dbReference>
<dbReference type="InterPro" id="IPR050173">
    <property type="entry name" value="ABC_transporter_C-like"/>
</dbReference>
<reference evidence="18" key="1">
    <citation type="submission" date="2025-08" db="UniProtKB">
        <authorList>
            <consortium name="Ensembl"/>
        </authorList>
    </citation>
    <scope>IDENTIFICATION</scope>
</reference>
<comment type="catalytic activity">
    <reaction evidence="11">
        <text>ATP + H2O + xenobioticSide 1 = ADP + phosphate + xenobioticSide 2.</text>
        <dbReference type="EC" id="7.6.2.2"/>
    </reaction>
</comment>
<evidence type="ECO:0000256" key="2">
    <source>
        <dbReference type="ARBA" id="ARBA00009726"/>
    </source>
</evidence>
<dbReference type="CDD" id="cd18598">
    <property type="entry name" value="ABC_6TM_MRP7_D1_like"/>
    <property type="match status" value="1"/>
</dbReference>
<dbReference type="PANTHER" id="PTHR24223:SF330">
    <property type="entry name" value="ATP-BINDING CASSETTE SUB-FAMILY C MEMBER 10"/>
    <property type="match status" value="1"/>
</dbReference>
<feature type="transmembrane region" description="Helical" evidence="15">
    <location>
        <begin position="284"/>
        <end position="307"/>
    </location>
</feature>
<evidence type="ECO:0000259" key="16">
    <source>
        <dbReference type="PROSITE" id="PS50893"/>
    </source>
</evidence>
<dbReference type="SUPFAM" id="SSF52540">
    <property type="entry name" value="P-loop containing nucleoside triphosphate hydrolases"/>
    <property type="match status" value="2"/>
</dbReference>
<dbReference type="InterPro" id="IPR003593">
    <property type="entry name" value="AAA+_ATPase"/>
</dbReference>
<keyword evidence="19" id="KW-1185">Reference proteome</keyword>
<feature type="domain" description="ABC transporter" evidence="16">
    <location>
        <begin position="1096"/>
        <end position="1329"/>
    </location>
</feature>
<keyword evidence="6" id="KW-0547">Nucleotide-binding</keyword>
<dbReference type="InterPro" id="IPR036640">
    <property type="entry name" value="ABC1_TM_sf"/>
</dbReference>
<feature type="transmembrane region" description="Helical" evidence="15">
    <location>
        <begin position="86"/>
        <end position="103"/>
    </location>
</feature>
<comment type="catalytic activity">
    <reaction evidence="13">
        <text>17beta-estradiol 17-O-(beta-D-glucuronate)(in) + ATP + H2O = 17beta-estradiol 17-O-(beta-D-glucuronate)(out) + ADP + phosphate + H(+)</text>
        <dbReference type="Rhea" id="RHEA:60128"/>
        <dbReference type="ChEBI" id="CHEBI:15377"/>
        <dbReference type="ChEBI" id="CHEBI:15378"/>
        <dbReference type="ChEBI" id="CHEBI:30616"/>
        <dbReference type="ChEBI" id="CHEBI:43474"/>
        <dbReference type="ChEBI" id="CHEBI:82961"/>
        <dbReference type="ChEBI" id="CHEBI:456216"/>
    </reaction>
    <physiologicalReaction direction="left-to-right" evidence="13">
        <dbReference type="Rhea" id="RHEA:60129"/>
    </physiologicalReaction>
</comment>
<dbReference type="Gene3D" id="1.20.1560.10">
    <property type="entry name" value="ABC transporter type 1, transmembrane domain"/>
    <property type="match status" value="2"/>
</dbReference>
<keyword evidence="4 15" id="KW-0812">Transmembrane</keyword>
<evidence type="ECO:0000256" key="12">
    <source>
        <dbReference type="ARBA" id="ARBA00047523"/>
    </source>
</evidence>
<evidence type="ECO:0000256" key="4">
    <source>
        <dbReference type="ARBA" id="ARBA00022692"/>
    </source>
</evidence>
<feature type="domain" description="ABC transporter" evidence="16">
    <location>
        <begin position="505"/>
        <end position="710"/>
    </location>
</feature>
<evidence type="ECO:0000259" key="17">
    <source>
        <dbReference type="PROSITE" id="PS50929"/>
    </source>
</evidence>
<dbReference type="InterPro" id="IPR027417">
    <property type="entry name" value="P-loop_NTPase"/>
</dbReference>
<comment type="catalytic activity">
    <reaction evidence="12">
        <text>leukotriene C4(in) + ATP + H2O = leukotriene C4(out) + ADP + phosphate + H(+)</text>
        <dbReference type="Rhea" id="RHEA:38963"/>
        <dbReference type="ChEBI" id="CHEBI:15377"/>
        <dbReference type="ChEBI" id="CHEBI:15378"/>
        <dbReference type="ChEBI" id="CHEBI:30616"/>
        <dbReference type="ChEBI" id="CHEBI:43474"/>
        <dbReference type="ChEBI" id="CHEBI:57973"/>
        <dbReference type="ChEBI" id="CHEBI:456216"/>
    </reaction>
    <physiologicalReaction direction="left-to-right" evidence="12">
        <dbReference type="Rhea" id="RHEA:38964"/>
    </physiologicalReaction>
</comment>
<dbReference type="FunFam" id="1.20.1560.10:FF:000037">
    <property type="entry name" value="ATP-binding cassette subfamily C member 10"/>
    <property type="match status" value="1"/>
</dbReference>
<feature type="transmembrane region" description="Helical" evidence="15">
    <location>
        <begin position="123"/>
        <end position="142"/>
    </location>
</feature>
<dbReference type="FunFam" id="1.20.1560.10:FF:000113">
    <property type="entry name" value="ABC transporter, putative"/>
    <property type="match status" value="1"/>
</dbReference>
<proteinExistence type="inferred from homology"/>
<keyword evidence="10 15" id="KW-0472">Membrane</keyword>
<keyword evidence="9 15" id="KW-1133">Transmembrane helix</keyword>
<comment type="catalytic activity">
    <reaction evidence="14">
        <text>an S-substituted glutathione(in) + ATP + H2O = an S-substituted glutathione(out) + ADP + phosphate + H(+)</text>
        <dbReference type="Rhea" id="RHEA:19121"/>
        <dbReference type="ChEBI" id="CHEBI:15377"/>
        <dbReference type="ChEBI" id="CHEBI:15378"/>
        <dbReference type="ChEBI" id="CHEBI:30616"/>
        <dbReference type="ChEBI" id="CHEBI:43474"/>
        <dbReference type="ChEBI" id="CHEBI:90779"/>
        <dbReference type="ChEBI" id="CHEBI:456216"/>
        <dbReference type="EC" id="7.6.2.3"/>
    </reaction>
    <physiologicalReaction direction="left-to-right" evidence="14">
        <dbReference type="Rhea" id="RHEA:19122"/>
    </physiologicalReaction>
</comment>
<keyword evidence="3" id="KW-0813">Transport</keyword>
<dbReference type="InterPro" id="IPR017871">
    <property type="entry name" value="ABC_transporter-like_CS"/>
</dbReference>